<dbReference type="InParanoid" id="A0A2V0NQT1"/>
<evidence type="ECO:0000256" key="1">
    <source>
        <dbReference type="SAM" id="MobiDB-lite"/>
    </source>
</evidence>
<feature type="region of interest" description="Disordered" evidence="1">
    <location>
        <begin position="1189"/>
        <end position="1209"/>
    </location>
</feature>
<protein>
    <submittedName>
        <fullName evidence="2">Uncharacterized protein</fullName>
    </submittedName>
</protein>
<organism evidence="2 3">
    <name type="scientific">Raphidocelis subcapitata</name>
    <dbReference type="NCBI Taxonomy" id="307507"/>
    <lineage>
        <taxon>Eukaryota</taxon>
        <taxon>Viridiplantae</taxon>
        <taxon>Chlorophyta</taxon>
        <taxon>core chlorophytes</taxon>
        <taxon>Chlorophyceae</taxon>
        <taxon>CS clade</taxon>
        <taxon>Sphaeropleales</taxon>
        <taxon>Selenastraceae</taxon>
        <taxon>Raphidocelis</taxon>
    </lineage>
</organism>
<name>A0A2V0NQT1_9CHLO</name>
<dbReference type="Proteomes" id="UP000247498">
    <property type="component" value="Unassembled WGS sequence"/>
</dbReference>
<feature type="region of interest" description="Disordered" evidence="1">
    <location>
        <begin position="1107"/>
        <end position="1130"/>
    </location>
</feature>
<feature type="compositionally biased region" description="Low complexity" evidence="1">
    <location>
        <begin position="1189"/>
        <end position="1206"/>
    </location>
</feature>
<keyword evidence="3" id="KW-1185">Reference proteome</keyword>
<reference evidence="2 3" key="1">
    <citation type="journal article" date="2018" name="Sci. Rep.">
        <title>Raphidocelis subcapitata (=Pseudokirchneriella subcapitata) provides an insight into genome evolution and environmental adaptations in the Sphaeropleales.</title>
        <authorList>
            <person name="Suzuki S."/>
            <person name="Yamaguchi H."/>
            <person name="Nakajima N."/>
            <person name="Kawachi M."/>
        </authorList>
    </citation>
    <scope>NUCLEOTIDE SEQUENCE [LARGE SCALE GENOMIC DNA]</scope>
    <source>
        <strain evidence="2 3">NIES-35</strain>
    </source>
</reference>
<proteinExistence type="predicted"/>
<feature type="compositionally biased region" description="Low complexity" evidence="1">
    <location>
        <begin position="59"/>
        <end position="74"/>
    </location>
</feature>
<feature type="region of interest" description="Disordered" evidence="1">
    <location>
        <begin position="59"/>
        <end position="83"/>
    </location>
</feature>
<dbReference type="EMBL" id="BDRX01000002">
    <property type="protein sequence ID" value="GBF87910.1"/>
    <property type="molecule type" value="Genomic_DNA"/>
</dbReference>
<evidence type="ECO:0000313" key="3">
    <source>
        <dbReference type="Proteomes" id="UP000247498"/>
    </source>
</evidence>
<accession>A0A2V0NQT1</accession>
<dbReference type="OrthoDB" id="10693004at2759"/>
<comment type="caution">
    <text evidence="2">The sequence shown here is derived from an EMBL/GenBank/DDBJ whole genome shotgun (WGS) entry which is preliminary data.</text>
</comment>
<feature type="compositionally biased region" description="Gly residues" evidence="1">
    <location>
        <begin position="468"/>
        <end position="479"/>
    </location>
</feature>
<evidence type="ECO:0000313" key="2">
    <source>
        <dbReference type="EMBL" id="GBF87910.1"/>
    </source>
</evidence>
<gene>
    <name evidence="2" type="ORF">Rsub_00622</name>
</gene>
<sequence length="1391" mass="138425">MKLKGGRGHRESAAAWRLRQQLAALAAACAEAPSEGFPALAAVRELRPVFGSLCGRVGSLDSDSSSSSSTGSDGSSKDRGDGQCPQLLQEAAVHIRGAVARLGGGQLTVSLLHAHLFLAWDALQPGFGGGSSGGGCAADGSDEEWPAEGEAGAEACAAWAGRDFLGPAARWRVSSAQYGGLVHALGWEALLLDALLWLPRGGARGTPRPAQLLAALAAAAPAAAASTMRLLAAAPPGDEGGGAVPCQWWRVLLHSLPRGPVSGQVAQPSERFALLSQLADAAAWGLADALAAGSGGPEADTAAASLLLLEQLLGDWQEDLAAAARTSGAHAAAMAALAARLEALQPQLQARVVAAARTDSGNGDSGTAAATLSGPALIHANTRIMLCLMAWRQGPLTTDAAAAVPGGDGVSSGSSGKGSSGALWKALLQQPAQPEAVWPGSCPPWAELLPSGEADSEAAADTPQCPSGAGGGHGGWAGSGGTGANRSALVASIISAQCRSAAAGAEAGPIGVPPHPASGAPLLQLPGAARAGDPDSAAQHCLALACAWLTPGALCWWPLPCAPALQAAAGANPFAPGQLLAALLEMLAHVGACEAAGTNSGVAAPAFDPATRQLLTALAVGIGSHVESPEQQGALLAAAFPAPGSGAACDVALRLAVAREQLAASDPAFRQSAEAALIAVSNRLIVRDAAQEGVVPSAEQQARAAAEAARALLLHTLLWPDAVLQRLLLDGVKHSAQQPVIVQLLGALAPLCLHAPAANAPSRLLRQLRGTLQAGSSGGKAAAARSASDAERTAARGLVERLLDARLIDGGQAAFQLAMVPLAQLWESWRGDGVGAAGGPATRGSGAGDGIRGRPRLRGLLEVAEPLLLRHAEAGPGGGAHRWAAALGLCAAAELLRGPRGSSASASEAGSTDPRVAPDYAGVAQAERTLAALVSAAAGSPAAAGGGDGAAAAAADELVALPFERRLALLPLVEAAAAAGGDGAPDWRRAEALLRPQIPTRPGGSGSTGPGEAVGVMRLALAFAASADEHVRLLSACLGRSDPAHGSCGGGLAVEIAAELASAVAQLPGTALRPALLLAVAELLPFATETAARRVLTTALPAVLSGRAAPATPRGHARQEQPEAEQPAADSAGWVASAAVQITCRAVFVFLAHSRWARCAAATARQQVAEQLFRHVSALALHELQRATASAAEEPAGPGAGAARQQELQRRQQRARLRAAQLCMAECCDLLASLQGRVEGGAAALQPLLLRLTSEIAQPDIVAAERCTAAAPSEGEPDSGGAAATFGSAGAGAGAAQRSGALGVQALADAEVACTGEPFEELLAWAAAQLARLPCTQQLLPALAHMAATAAASAAHGPGSQAAACVLREQAEAAVEAAAAAATAAAASVHD</sequence>
<feature type="region of interest" description="Disordered" evidence="1">
    <location>
        <begin position="435"/>
        <end position="479"/>
    </location>
</feature>